<dbReference type="OrthoDB" id="21502at2759"/>
<dbReference type="GO" id="GO:0000250">
    <property type="term" value="F:lanosterol synthase activity"/>
    <property type="evidence" value="ECO:0007669"/>
    <property type="project" value="TreeGrafter"/>
</dbReference>
<dbReference type="FunFam" id="1.50.10.20:FF:000003">
    <property type="entry name" value="Terpene cyclase/mutase family member"/>
    <property type="match status" value="1"/>
</dbReference>
<evidence type="ECO:0000256" key="6">
    <source>
        <dbReference type="ARBA" id="ARBA00023235"/>
    </source>
</evidence>
<name>A0A1R1PIG4_ZANCU</name>
<sequence>MNKNKFAEEYQTDLLKWRLRVDEGRQVWTYLETDQDDFQNPQTFVDKYWIGLSYVNNVIYSTLSLQNSSDIESSLSSLNSENFETPKTPREAAVNGYRFFRNLQTEDGHWAGAYDGPMFITPDFGDDKIYLQQSTFRGWRLGISLSNTSNISTSKWIESKAINGRKVPANSVIIATRHFEGKSTVFGTAMNYVALRILGVQPDHPVMIKARNTLHKLGSAKAIASWGKFWLSVLGVYEWEGMNPVPPEPWLLPSLIPLNPGNWWVHTRAVFLGMCHVYAMKWSMPLNKLTRSLREELYTENYDEIDWKNQKDNVSEADRYVPNSFILKTFNSALSFYEKYHSTYLRKKATQETLLQIHLELENTKYLCLAPVNFAVNMVVMYFEHGEDSTWFKGMLARRDDVMWLCREGLAGCGTNGSQLWDTAFAVQAVVSTGLGEMKENRQSMVKALEFLGVTQIKENPRDFGRCYRQKSKGAWPFSTRDQGYTVSDTTSEALKATIMLQNLDFIEPLISKERLQDCVDILLDMQNPCGGFASYEKVRAPHALEMLNAAEVFGDIMTEYTYPECTTSVVLGLSEFKAKYPTYRRQDIDRVISSAVASILAHQKSDGSWFGSWGICFTYATMFALNSLSYVDKSYANDTNVKKACEFLLSHQNEDGGWGESYASCETGVYSPHPDGSQVVNTAFALLALIAAKYPEKEPLSRGIKLLMDRQQPNGEWLQEGIEGVFNRNCMIAYPNYKFIFSIWALGKYDQNHC</sequence>
<dbReference type="SFLD" id="SFLDG01016">
    <property type="entry name" value="Prenyltransferase_Like_2"/>
    <property type="match status" value="1"/>
</dbReference>
<dbReference type="Pfam" id="PF13249">
    <property type="entry name" value="SQHop_cyclase_N"/>
    <property type="match status" value="1"/>
</dbReference>
<dbReference type="InterPro" id="IPR002365">
    <property type="entry name" value="Terpene_synthase_CS"/>
</dbReference>
<feature type="domain" description="Squalene cyclase C-terminal" evidence="8">
    <location>
        <begin position="418"/>
        <end position="751"/>
    </location>
</feature>
<keyword evidence="3" id="KW-0677">Repeat</keyword>
<dbReference type="NCBIfam" id="TIGR01787">
    <property type="entry name" value="squalene_cyclas"/>
    <property type="match status" value="1"/>
</dbReference>
<evidence type="ECO:0000256" key="1">
    <source>
        <dbReference type="ARBA" id="ARBA00009755"/>
    </source>
</evidence>
<dbReference type="InterPro" id="IPR032697">
    <property type="entry name" value="SQ_cyclase_N"/>
</dbReference>
<dbReference type="PANTHER" id="PTHR11764">
    <property type="entry name" value="TERPENE CYCLASE/MUTASE FAMILY MEMBER"/>
    <property type="match status" value="1"/>
</dbReference>
<organism evidence="10 11">
    <name type="scientific">Zancudomyces culisetae</name>
    <name type="common">Gut fungus</name>
    <name type="synonym">Smittium culisetae</name>
    <dbReference type="NCBI Taxonomy" id="1213189"/>
    <lineage>
        <taxon>Eukaryota</taxon>
        <taxon>Fungi</taxon>
        <taxon>Fungi incertae sedis</taxon>
        <taxon>Zoopagomycota</taxon>
        <taxon>Kickxellomycotina</taxon>
        <taxon>Harpellomycetes</taxon>
        <taxon>Harpellales</taxon>
        <taxon>Legeriomycetaceae</taxon>
        <taxon>Zancudomyces</taxon>
    </lineage>
</organism>
<evidence type="ECO:0000313" key="10">
    <source>
        <dbReference type="EMBL" id="OMH80774.1"/>
    </source>
</evidence>
<dbReference type="GO" id="GO:0006696">
    <property type="term" value="P:ergosterol biosynthetic process"/>
    <property type="evidence" value="ECO:0007669"/>
    <property type="project" value="TreeGrafter"/>
</dbReference>
<dbReference type="AlphaFoldDB" id="A0A1R1PIG4"/>
<dbReference type="PANTHER" id="PTHR11764:SF20">
    <property type="entry name" value="LANOSTEROL SYNTHASE"/>
    <property type="match status" value="1"/>
</dbReference>
<evidence type="ECO:0000259" key="8">
    <source>
        <dbReference type="Pfam" id="PF13243"/>
    </source>
</evidence>
<dbReference type="SUPFAM" id="SSF81853">
    <property type="entry name" value="Family 10 polysaccharide lyase"/>
    <property type="match status" value="1"/>
</dbReference>
<protein>
    <recommendedName>
        <fullName evidence="7">Terpene cyclase/mutase family member</fullName>
        <ecNumber evidence="7">5.4.99.-</ecNumber>
    </recommendedName>
</protein>
<comment type="similarity">
    <text evidence="1 7">Belongs to the terpene cyclase/mutase family.</text>
</comment>
<dbReference type="Gene3D" id="6.20.120.20">
    <property type="match status" value="1"/>
</dbReference>
<evidence type="ECO:0000256" key="7">
    <source>
        <dbReference type="RuleBase" id="RU362003"/>
    </source>
</evidence>
<keyword evidence="6 7" id="KW-0413">Isomerase</keyword>
<dbReference type="InterPro" id="IPR018333">
    <property type="entry name" value="Squalene_cyclase"/>
</dbReference>
<accession>A0A1R1PIG4</accession>
<evidence type="ECO:0000256" key="3">
    <source>
        <dbReference type="ARBA" id="ARBA00022737"/>
    </source>
</evidence>
<gene>
    <name evidence="10" type="ORF">AX774_g5784</name>
</gene>
<dbReference type="Proteomes" id="UP000188320">
    <property type="component" value="Unassembled WGS sequence"/>
</dbReference>
<dbReference type="EMBL" id="LSSK01001083">
    <property type="protein sequence ID" value="OMH80774.1"/>
    <property type="molecule type" value="Genomic_DNA"/>
</dbReference>
<evidence type="ECO:0000256" key="5">
    <source>
        <dbReference type="ARBA" id="ARBA00023098"/>
    </source>
</evidence>
<feature type="domain" description="Squalene cyclase N-terminal" evidence="9">
    <location>
        <begin position="179"/>
        <end position="382"/>
    </location>
</feature>
<proteinExistence type="inferred from homology"/>
<dbReference type="GO" id="GO:0005811">
    <property type="term" value="C:lipid droplet"/>
    <property type="evidence" value="ECO:0007669"/>
    <property type="project" value="InterPro"/>
</dbReference>
<keyword evidence="5" id="KW-0443">Lipid metabolism</keyword>
<dbReference type="SUPFAM" id="SSF48239">
    <property type="entry name" value="Terpenoid cyclases/Protein prenyltransferases"/>
    <property type="match status" value="2"/>
</dbReference>
<dbReference type="EC" id="5.4.99.-" evidence="7"/>
<keyword evidence="4" id="KW-0752">Steroid biosynthesis</keyword>
<evidence type="ECO:0000259" key="9">
    <source>
        <dbReference type="Pfam" id="PF13249"/>
    </source>
</evidence>
<keyword evidence="2" id="KW-0444">Lipid biosynthesis</keyword>
<dbReference type="Gene3D" id="1.50.10.20">
    <property type="match status" value="2"/>
</dbReference>
<dbReference type="InterPro" id="IPR008930">
    <property type="entry name" value="Terpenoid_cyclase/PrenylTrfase"/>
</dbReference>
<keyword evidence="11" id="KW-1185">Reference proteome</keyword>
<dbReference type="Pfam" id="PF13243">
    <property type="entry name" value="SQHop_cyclase_C"/>
    <property type="match status" value="1"/>
</dbReference>
<evidence type="ECO:0000313" key="11">
    <source>
        <dbReference type="Proteomes" id="UP000188320"/>
    </source>
</evidence>
<dbReference type="InterPro" id="IPR032696">
    <property type="entry name" value="SQ_cyclase_C"/>
</dbReference>
<comment type="caution">
    <text evidence="10">The sequence shown here is derived from an EMBL/GenBank/DDBJ whole genome shotgun (WGS) entry which is preliminary data.</text>
</comment>
<dbReference type="CDD" id="cd02892">
    <property type="entry name" value="SQCY_1"/>
    <property type="match status" value="1"/>
</dbReference>
<dbReference type="PROSITE" id="PS01074">
    <property type="entry name" value="TERPENE_SYNTHASES"/>
    <property type="match status" value="1"/>
</dbReference>
<dbReference type="GO" id="GO:0016104">
    <property type="term" value="P:triterpenoid biosynthetic process"/>
    <property type="evidence" value="ECO:0007669"/>
    <property type="project" value="InterPro"/>
</dbReference>
<evidence type="ECO:0000256" key="2">
    <source>
        <dbReference type="ARBA" id="ARBA00022516"/>
    </source>
</evidence>
<reference evidence="11" key="1">
    <citation type="submission" date="2017-01" db="EMBL/GenBank/DDBJ databases">
        <authorList>
            <person name="Wang Y."/>
            <person name="White M."/>
            <person name="Kvist S."/>
            <person name="Moncalvo J.-M."/>
        </authorList>
    </citation>
    <scope>NUCLEOTIDE SEQUENCE [LARGE SCALE GENOMIC DNA]</scope>
    <source>
        <strain evidence="11">COL-18-3</strain>
    </source>
</reference>
<evidence type="ECO:0000256" key="4">
    <source>
        <dbReference type="ARBA" id="ARBA00022955"/>
    </source>
</evidence>